<sequence length="116" mass="13937">MYYKKYNLNIESDFDIHTVREVDEDIDLAILLKKRTLNLYFDEEFKIINSRFQFSGIDKIMIRFNKNEDSFLATIHIINSLNSDLQSMNFEINYSDIFIEVKNDEYSVDMRINKSN</sequence>
<evidence type="ECO:0000313" key="1">
    <source>
        <dbReference type="EMBL" id="BEP29518.1"/>
    </source>
</evidence>
<dbReference type="Proteomes" id="UP001321786">
    <property type="component" value="Chromosome"/>
</dbReference>
<protein>
    <submittedName>
        <fullName evidence="1">Uncharacterized protein</fullName>
    </submittedName>
</protein>
<organism evidence="1 2">
    <name type="scientific">Helicovermis profundi</name>
    <dbReference type="NCBI Taxonomy" id="3065157"/>
    <lineage>
        <taxon>Bacteria</taxon>
        <taxon>Bacillati</taxon>
        <taxon>Bacillota</taxon>
        <taxon>Clostridia</taxon>
        <taxon>Helicovermis</taxon>
    </lineage>
</organism>
<proteinExistence type="predicted"/>
<accession>A0AAU9E7W4</accession>
<dbReference type="AlphaFoldDB" id="A0AAU9E7W4"/>
<dbReference type="EMBL" id="AP028654">
    <property type="protein sequence ID" value="BEP29518.1"/>
    <property type="molecule type" value="Genomic_DNA"/>
</dbReference>
<name>A0AAU9E7W4_9FIRM</name>
<dbReference type="KEGG" id="hprf:HLPR_18490"/>
<reference evidence="1 2" key="1">
    <citation type="submission" date="2023-08" db="EMBL/GenBank/DDBJ databases">
        <title>Helicovermis profunda gen. nov., sp. nov., a novel mesophilic, fermentative bacterium within the Bacillota from a deep-sea hydrothermal vent chimney.</title>
        <authorList>
            <person name="Miyazaki U."/>
            <person name="Mizutani D."/>
            <person name="Hashimoto Y."/>
            <person name="Tame A."/>
            <person name="Sawayama S."/>
            <person name="Miyazaki J."/>
            <person name="Takai K."/>
            <person name="Nakagawa S."/>
        </authorList>
    </citation>
    <scope>NUCLEOTIDE SEQUENCE [LARGE SCALE GENOMIC DNA]</scope>
    <source>
        <strain evidence="1 2">S502</strain>
    </source>
</reference>
<keyword evidence="2" id="KW-1185">Reference proteome</keyword>
<gene>
    <name evidence="1" type="ORF">HLPR_18490</name>
</gene>
<evidence type="ECO:0000313" key="2">
    <source>
        <dbReference type="Proteomes" id="UP001321786"/>
    </source>
</evidence>